<evidence type="ECO:0000313" key="4">
    <source>
        <dbReference type="Proteomes" id="UP001139971"/>
    </source>
</evidence>
<dbReference type="InterPro" id="IPR051781">
    <property type="entry name" value="Metallo-dep_Hydrolase"/>
</dbReference>
<dbReference type="InterPro" id="IPR057744">
    <property type="entry name" value="OTAase-like"/>
</dbReference>
<name>A0A9X3YPV1_9GAMM</name>
<protein>
    <submittedName>
        <fullName evidence="3">Amidohydrolase family protein</fullName>
    </submittedName>
</protein>
<keyword evidence="4" id="KW-1185">Reference proteome</keyword>
<dbReference type="CDD" id="cd01299">
    <property type="entry name" value="Met_dep_hydrolase_A"/>
    <property type="match status" value="1"/>
</dbReference>
<dbReference type="InterPro" id="IPR032466">
    <property type="entry name" value="Metal_Hydrolase"/>
</dbReference>
<proteinExistence type="predicted"/>
<dbReference type="RefSeq" id="WP_263542262.1">
    <property type="nucleotide sequence ID" value="NZ_JAOVZO020000018.1"/>
</dbReference>
<dbReference type="Pfam" id="PF01979">
    <property type="entry name" value="Amidohydro_1"/>
    <property type="match status" value="1"/>
</dbReference>
<reference evidence="3" key="1">
    <citation type="submission" date="2023-02" db="EMBL/GenBank/DDBJ databases">
        <title>Tahibacter soli sp. nov. isolated from soil.</title>
        <authorList>
            <person name="Baek J.H."/>
            <person name="Lee J.K."/>
            <person name="Choi D.G."/>
            <person name="Jeon C.O."/>
        </authorList>
    </citation>
    <scope>NUCLEOTIDE SEQUENCE</scope>
    <source>
        <strain evidence="3">BL</strain>
    </source>
</reference>
<comment type="caution">
    <text evidence="3">The sequence shown here is derived from an EMBL/GenBank/DDBJ whole genome shotgun (WGS) entry which is preliminary data.</text>
</comment>
<feature type="signal peptide" evidence="1">
    <location>
        <begin position="1"/>
        <end position="21"/>
    </location>
</feature>
<dbReference type="SUPFAM" id="SSF51556">
    <property type="entry name" value="Metallo-dependent hydrolases"/>
    <property type="match status" value="1"/>
</dbReference>
<dbReference type="Gene3D" id="2.30.40.10">
    <property type="entry name" value="Urease, subunit C, domain 1"/>
    <property type="match status" value="1"/>
</dbReference>
<dbReference type="InterPro" id="IPR006680">
    <property type="entry name" value="Amidohydro-rel"/>
</dbReference>
<dbReference type="PANTHER" id="PTHR43135:SF3">
    <property type="entry name" value="ALPHA-D-RIBOSE 1-METHYLPHOSPHONATE 5-TRIPHOSPHATE DIPHOSPHATASE"/>
    <property type="match status" value="1"/>
</dbReference>
<evidence type="ECO:0000256" key="1">
    <source>
        <dbReference type="SAM" id="SignalP"/>
    </source>
</evidence>
<feature type="domain" description="Amidohydrolase-related" evidence="2">
    <location>
        <begin position="85"/>
        <end position="437"/>
    </location>
</feature>
<dbReference type="Gene3D" id="3.20.20.140">
    <property type="entry name" value="Metal-dependent hydrolases"/>
    <property type="match status" value="1"/>
</dbReference>
<sequence length="444" mass="46220">MPKFAALPCALAALVAPAAHAAPPPEWLVVQAGTLLDRPGEKPRGKTTLLVRDGAIVAVKDGIVGASAFDGAPADAAVLDLSTRFVLPGLIDSHVHLTSDKAGVEGQLQRVARNPPFFAYEAAVNARKTLAAGFTTVRNLGDADGVTLALRDAIADGKVPGPRIVDAGNAISTTAGHMDPTLGFRDDLHEALDTHDNVCDGADACRKAVRTQVARGVDVIKIATTAGVNSIIAAGLGQQMFDDEARAIVETAHLYKKKVAVHAHGADGIAVALRAGADSIEHGTLIDDESIALFKKTGAYYVPTLSTVNGYKERLAKNPEAYVGAVREKIEWRIGITGKALEKAVKAGVKIAFGTDAGVSLHGRNADEFELMVAYGMTNAQAIAAATVNAADLLGVGADTGTLEVGKRADLIAVDGDPLKEITVLKNVQVVVKQGRIEKRPAAR</sequence>
<dbReference type="PANTHER" id="PTHR43135">
    <property type="entry name" value="ALPHA-D-RIBOSE 1-METHYLPHOSPHONATE 5-TRIPHOSPHATE DIPHOSPHATASE"/>
    <property type="match status" value="1"/>
</dbReference>
<dbReference type="EMBL" id="JAOVZO020000018">
    <property type="protein sequence ID" value="MDC8014521.1"/>
    <property type="molecule type" value="Genomic_DNA"/>
</dbReference>
<evidence type="ECO:0000313" key="3">
    <source>
        <dbReference type="EMBL" id="MDC8014521.1"/>
    </source>
</evidence>
<feature type="chain" id="PRO_5040869510" evidence="1">
    <location>
        <begin position="22"/>
        <end position="444"/>
    </location>
</feature>
<dbReference type="SUPFAM" id="SSF51338">
    <property type="entry name" value="Composite domain of metallo-dependent hydrolases"/>
    <property type="match status" value="1"/>
</dbReference>
<evidence type="ECO:0000259" key="2">
    <source>
        <dbReference type="Pfam" id="PF01979"/>
    </source>
</evidence>
<dbReference type="GO" id="GO:0016810">
    <property type="term" value="F:hydrolase activity, acting on carbon-nitrogen (but not peptide) bonds"/>
    <property type="evidence" value="ECO:0007669"/>
    <property type="project" value="InterPro"/>
</dbReference>
<accession>A0A9X3YPV1</accession>
<keyword evidence="1" id="KW-0732">Signal</keyword>
<gene>
    <name evidence="3" type="ORF">OD750_018405</name>
</gene>
<organism evidence="3 4">
    <name type="scientific">Tahibacter soli</name>
    <dbReference type="NCBI Taxonomy" id="2983605"/>
    <lineage>
        <taxon>Bacteria</taxon>
        <taxon>Pseudomonadati</taxon>
        <taxon>Pseudomonadota</taxon>
        <taxon>Gammaproteobacteria</taxon>
        <taxon>Lysobacterales</taxon>
        <taxon>Rhodanobacteraceae</taxon>
        <taxon>Tahibacter</taxon>
    </lineage>
</organism>
<dbReference type="Proteomes" id="UP001139971">
    <property type="component" value="Unassembled WGS sequence"/>
</dbReference>
<dbReference type="AlphaFoldDB" id="A0A9X3YPV1"/>
<dbReference type="InterPro" id="IPR011059">
    <property type="entry name" value="Metal-dep_hydrolase_composite"/>
</dbReference>